<evidence type="ECO:0000313" key="9">
    <source>
        <dbReference type="Proteomes" id="UP000739565"/>
    </source>
</evidence>
<reference evidence="8" key="1">
    <citation type="submission" date="2021-07" db="EMBL/GenBank/DDBJ databases">
        <title>New genus and species of the family Alcaligenaceae.</title>
        <authorList>
            <person name="Hahn M.W."/>
        </authorList>
    </citation>
    <scope>NUCLEOTIDE SEQUENCE</scope>
    <source>
        <strain evidence="8">LF4-65</strain>
    </source>
</reference>
<evidence type="ECO:0000256" key="7">
    <source>
        <dbReference type="RuleBase" id="RU364069"/>
    </source>
</evidence>
<dbReference type="PANTHER" id="PTHR21047:SF2">
    <property type="entry name" value="THYMIDINE DIPHOSPHO-4-KETO-RHAMNOSE 3,5-EPIMERASE"/>
    <property type="match status" value="1"/>
</dbReference>
<dbReference type="Pfam" id="PF00908">
    <property type="entry name" value="dTDP_sugar_isom"/>
    <property type="match status" value="1"/>
</dbReference>
<dbReference type="AlphaFoldDB" id="A0A953N8X4"/>
<dbReference type="GO" id="GO:0008830">
    <property type="term" value="F:dTDP-4-dehydrorhamnose 3,5-epimerase activity"/>
    <property type="evidence" value="ECO:0007669"/>
    <property type="project" value="UniProtKB-UniRule"/>
</dbReference>
<evidence type="ECO:0000313" key="8">
    <source>
        <dbReference type="EMBL" id="MBZ1351011.1"/>
    </source>
</evidence>
<keyword evidence="9" id="KW-1185">Reference proteome</keyword>
<dbReference type="InterPro" id="IPR011051">
    <property type="entry name" value="RmlC_Cupin_sf"/>
</dbReference>
<dbReference type="PANTHER" id="PTHR21047">
    <property type="entry name" value="DTDP-6-DEOXY-D-GLUCOSE-3,5 EPIMERASE"/>
    <property type="match status" value="1"/>
</dbReference>
<proteinExistence type="inferred from homology"/>
<dbReference type="GO" id="GO:0019305">
    <property type="term" value="P:dTDP-rhamnose biosynthetic process"/>
    <property type="evidence" value="ECO:0007669"/>
    <property type="project" value="UniProtKB-UniRule"/>
</dbReference>
<dbReference type="Gene3D" id="2.60.120.10">
    <property type="entry name" value="Jelly Rolls"/>
    <property type="match status" value="1"/>
</dbReference>
<sequence>MNVQRLSIPDVMLITPKVFGDERGYFYESFNAKLFGERTGSPMTFVQDNHSSSVMGTLRGLHYQLAPHAQGKLVRVVEGTVFDVVVDLRRSSPNFGQWTSAILSAENQQQLWIPQGFAHGFLTLTDRAQFLYKTTDYYAPQAERCIAWNDPQIAIDWPKLTVAPVLSAKDQAGVKLTEAECFD</sequence>
<dbReference type="InterPro" id="IPR014710">
    <property type="entry name" value="RmlC-like_jellyroll"/>
</dbReference>
<dbReference type="EC" id="5.1.3.13" evidence="3 7"/>
<name>A0A953N8X4_9BURK</name>
<dbReference type="GO" id="GO:0005829">
    <property type="term" value="C:cytosol"/>
    <property type="evidence" value="ECO:0007669"/>
    <property type="project" value="TreeGrafter"/>
</dbReference>
<evidence type="ECO:0000256" key="1">
    <source>
        <dbReference type="ARBA" id="ARBA00001298"/>
    </source>
</evidence>
<evidence type="ECO:0000256" key="5">
    <source>
        <dbReference type="PIRSR" id="PIRSR600888-1"/>
    </source>
</evidence>
<dbReference type="RefSeq" id="WP_259661413.1">
    <property type="nucleotide sequence ID" value="NZ_JAHXRI010000007.1"/>
</dbReference>
<organism evidence="8 9">
    <name type="scientific">Zwartia hollandica</name>
    <dbReference type="NCBI Taxonomy" id="324606"/>
    <lineage>
        <taxon>Bacteria</taxon>
        <taxon>Pseudomonadati</taxon>
        <taxon>Pseudomonadota</taxon>
        <taxon>Betaproteobacteria</taxon>
        <taxon>Burkholderiales</taxon>
        <taxon>Alcaligenaceae</taxon>
        <taxon>Zwartia</taxon>
    </lineage>
</organism>
<comment type="caution">
    <text evidence="8">The sequence shown here is derived from an EMBL/GenBank/DDBJ whole genome shotgun (WGS) entry which is preliminary data.</text>
</comment>
<accession>A0A953N8X4</accession>
<evidence type="ECO:0000256" key="6">
    <source>
        <dbReference type="PIRSR" id="PIRSR600888-3"/>
    </source>
</evidence>
<feature type="site" description="Participates in a stacking interaction with the thymidine ring of dTDP-4-oxo-6-deoxyglucose" evidence="6">
    <location>
        <position position="138"/>
    </location>
</feature>
<comment type="similarity">
    <text evidence="7">Belongs to the dTDP-4-dehydrorhamnose 3,5-epimerase family.</text>
</comment>
<comment type="subunit">
    <text evidence="7">Homodimer.</text>
</comment>
<dbReference type="CDD" id="cd00438">
    <property type="entry name" value="cupin_RmlC"/>
    <property type="match status" value="1"/>
</dbReference>
<protein>
    <recommendedName>
        <fullName evidence="4 7">dTDP-4-dehydrorhamnose 3,5-epimerase</fullName>
        <ecNumber evidence="3 7">5.1.3.13</ecNumber>
    </recommendedName>
    <alternativeName>
        <fullName evidence="7">Thymidine diphospho-4-keto-rhamnose 3,5-epimerase</fullName>
    </alternativeName>
</protein>
<evidence type="ECO:0000256" key="3">
    <source>
        <dbReference type="ARBA" id="ARBA00012098"/>
    </source>
</evidence>
<feature type="active site" description="Proton donor" evidence="5">
    <location>
        <position position="132"/>
    </location>
</feature>
<feature type="active site" description="Proton acceptor" evidence="5">
    <location>
        <position position="62"/>
    </location>
</feature>
<dbReference type="GO" id="GO:0000271">
    <property type="term" value="P:polysaccharide biosynthetic process"/>
    <property type="evidence" value="ECO:0007669"/>
    <property type="project" value="TreeGrafter"/>
</dbReference>
<evidence type="ECO:0000256" key="2">
    <source>
        <dbReference type="ARBA" id="ARBA00001997"/>
    </source>
</evidence>
<comment type="pathway">
    <text evidence="7">Carbohydrate biosynthesis; dTDP-L-rhamnose biosynthesis.</text>
</comment>
<dbReference type="InterPro" id="IPR000888">
    <property type="entry name" value="RmlC-like"/>
</dbReference>
<gene>
    <name evidence="8" type="primary">rfbC</name>
    <name evidence="8" type="ORF">KZZ10_10175</name>
</gene>
<comment type="function">
    <text evidence="2 7">Catalyzes the epimerization of the C3' and C5'positions of dTDP-6-deoxy-D-xylo-4-hexulose, forming dTDP-6-deoxy-L-lyxo-4-hexulose.</text>
</comment>
<evidence type="ECO:0000256" key="4">
    <source>
        <dbReference type="ARBA" id="ARBA00019595"/>
    </source>
</evidence>
<dbReference type="NCBIfam" id="TIGR01221">
    <property type="entry name" value="rmlC"/>
    <property type="match status" value="1"/>
</dbReference>
<dbReference type="Proteomes" id="UP000739565">
    <property type="component" value="Unassembled WGS sequence"/>
</dbReference>
<comment type="catalytic activity">
    <reaction evidence="1 7">
        <text>dTDP-4-dehydro-6-deoxy-alpha-D-glucose = dTDP-4-dehydro-beta-L-rhamnose</text>
        <dbReference type="Rhea" id="RHEA:16969"/>
        <dbReference type="ChEBI" id="CHEBI:57649"/>
        <dbReference type="ChEBI" id="CHEBI:62830"/>
        <dbReference type="EC" id="5.1.3.13"/>
    </reaction>
</comment>
<dbReference type="SUPFAM" id="SSF51182">
    <property type="entry name" value="RmlC-like cupins"/>
    <property type="match status" value="1"/>
</dbReference>
<dbReference type="EMBL" id="JAHXRI010000007">
    <property type="protein sequence ID" value="MBZ1351011.1"/>
    <property type="molecule type" value="Genomic_DNA"/>
</dbReference>
<keyword evidence="7 8" id="KW-0413">Isomerase</keyword>